<feature type="transmembrane region" description="Helical" evidence="8">
    <location>
        <begin position="12"/>
        <end position="34"/>
    </location>
</feature>
<sequence length="657" mass="73549">MATNKKPSEILIACIVVGIIGAVIGVFLANFIFVKWQKIPMDFYSYHVIFDYNAKYGALPKVANAIKVCKAIMFAFPAILVGLFLVATFGGNKRALYGEAKFASLGDITKAGLILPPKKREEKKKKTPSNPSIVIGKYKGKFLEFFGNEFAFISAPTRSGKGVGIVIPNLLHYRDSVVVLDVKNENWDITAGFRSKFQEVYLFAPSANDGKSHCYNPLDYIDRDHRKRMADIQNIANILYPVNASDGNTAYFNSQAQRLWSGLVLYMLETPNRPCTMAELIRLTTPSSGEPLNEWINKTIKDREQYPALPEDYPAGTPEKDRLCKLTAECKAELISFAGNASENTRAGIQSSMTAPMNIFTDPMVACATSKSDFKLDEVRKKKMAIYVAIQPNELDRFGQLLNLFFSQLINVNTRVLPEQDKSLKYQCLVLLDEFTALGRVEIINKSVAYIAGYNMRLMLIFQNKSQCDQFYTKEGTTTMLSNMACQIVFAPRTEEDAKSYSEMLGTQTVKGKSVSTNRGKGGGGSTSVSDQRRELMLPQELKELDQSKEIVSYNATKPILADKIRYYEEKVFEKRINLPVAEDKQPKALDVWGMLQVMRGIKDKDLTKPEQIPTYESDKVGVGKLAKENSSHVIELSKVLGFDADFIGDFNNYLNG</sequence>
<accession>A0AA91FJ08</accession>
<dbReference type="SUPFAM" id="SSF52540">
    <property type="entry name" value="P-loop containing nucleoside triphosphate hydrolases"/>
    <property type="match status" value="1"/>
</dbReference>
<keyword evidence="4 8" id="KW-0812">Transmembrane</keyword>
<comment type="similarity">
    <text evidence="2">Belongs to the VirD4/TraG family.</text>
</comment>
<evidence type="ECO:0000256" key="3">
    <source>
        <dbReference type="ARBA" id="ARBA00022475"/>
    </source>
</evidence>
<feature type="compositionally biased region" description="Polar residues" evidence="7">
    <location>
        <begin position="510"/>
        <end position="519"/>
    </location>
</feature>
<comment type="caution">
    <text evidence="9">The sequence shown here is derived from an EMBL/GenBank/DDBJ whole genome shotgun (WGS) entry which is preliminary data.</text>
</comment>
<dbReference type="CDD" id="cd01127">
    <property type="entry name" value="TrwB_TraG_TraD_VirD4"/>
    <property type="match status" value="1"/>
</dbReference>
<evidence type="ECO:0000256" key="6">
    <source>
        <dbReference type="ARBA" id="ARBA00023136"/>
    </source>
</evidence>
<dbReference type="Pfam" id="PF02534">
    <property type="entry name" value="T4SS-DNA_transf"/>
    <property type="match status" value="1"/>
</dbReference>
<evidence type="ECO:0008006" key="10">
    <source>
        <dbReference type="Google" id="ProtNLM"/>
    </source>
</evidence>
<dbReference type="Gene3D" id="3.40.50.300">
    <property type="entry name" value="P-loop containing nucleotide triphosphate hydrolases"/>
    <property type="match status" value="1"/>
</dbReference>
<keyword evidence="6 8" id="KW-0472">Membrane</keyword>
<dbReference type="AlphaFoldDB" id="A0AA91FJ08"/>
<dbReference type="GO" id="GO:0005886">
    <property type="term" value="C:plasma membrane"/>
    <property type="evidence" value="ECO:0007669"/>
    <property type="project" value="UniProtKB-SubCell"/>
</dbReference>
<evidence type="ECO:0000256" key="8">
    <source>
        <dbReference type="SAM" id="Phobius"/>
    </source>
</evidence>
<dbReference type="InterPro" id="IPR003688">
    <property type="entry name" value="TraG/VirD4"/>
</dbReference>
<dbReference type="EMBL" id="LZMT01000017">
    <property type="protein sequence ID" value="OBX64342.1"/>
    <property type="molecule type" value="Genomic_DNA"/>
</dbReference>
<gene>
    <name evidence="9" type="ORF">A9299_10065</name>
</gene>
<dbReference type="PANTHER" id="PTHR37937">
    <property type="entry name" value="CONJUGATIVE TRANSFER: DNA TRANSPORT"/>
    <property type="match status" value="1"/>
</dbReference>
<keyword evidence="3" id="KW-1003">Cell membrane</keyword>
<evidence type="ECO:0000256" key="7">
    <source>
        <dbReference type="SAM" id="MobiDB-lite"/>
    </source>
</evidence>
<dbReference type="InterPro" id="IPR051539">
    <property type="entry name" value="T4SS-coupling_protein"/>
</dbReference>
<evidence type="ECO:0000256" key="2">
    <source>
        <dbReference type="ARBA" id="ARBA00008806"/>
    </source>
</evidence>
<dbReference type="PANTHER" id="PTHR37937:SF1">
    <property type="entry name" value="CONJUGATIVE TRANSFER: DNA TRANSPORT"/>
    <property type="match status" value="1"/>
</dbReference>
<proteinExistence type="inferred from homology"/>
<evidence type="ECO:0000256" key="4">
    <source>
        <dbReference type="ARBA" id="ARBA00022692"/>
    </source>
</evidence>
<protein>
    <recommendedName>
        <fullName evidence="10">Type IV secretory system conjugative DNA transfer family protein</fullName>
    </recommendedName>
</protein>
<keyword evidence="5 8" id="KW-1133">Transmembrane helix</keyword>
<dbReference type="InterPro" id="IPR027417">
    <property type="entry name" value="P-loop_NTPase"/>
</dbReference>
<feature type="transmembrane region" description="Helical" evidence="8">
    <location>
        <begin position="71"/>
        <end position="91"/>
    </location>
</feature>
<name>A0AA91FJ08_FAUOS</name>
<organism evidence="9">
    <name type="scientific">Faucicola osloensis</name>
    <name type="common">Moraxella osloensis</name>
    <dbReference type="NCBI Taxonomy" id="34062"/>
    <lineage>
        <taxon>Bacteria</taxon>
        <taxon>Pseudomonadati</taxon>
        <taxon>Pseudomonadota</taxon>
        <taxon>Gammaproteobacteria</taxon>
        <taxon>Moraxellales</taxon>
        <taxon>Moraxellaceae</taxon>
        <taxon>Faucicola</taxon>
    </lineage>
</organism>
<reference evidence="9" key="1">
    <citation type="submission" date="2016-06" db="EMBL/GenBank/DDBJ databases">
        <title>Draft genome of Moraxella osloensis CCUG 67237.</title>
        <authorList>
            <person name="Salva-Serra F."/>
            <person name="Engstrom-Jakobsson H."/>
            <person name="Thorell K."/>
            <person name="Gonzales-Siles L."/>
            <person name="Karlsson R."/>
            <person name="Boulund F."/>
            <person name="Engstrand L."/>
            <person name="Kristiansson E."/>
            <person name="Moore E."/>
        </authorList>
    </citation>
    <scope>NUCLEOTIDE SEQUENCE [LARGE SCALE GENOMIC DNA]</scope>
    <source>
        <strain evidence="9">CCUG 67237</strain>
    </source>
</reference>
<feature type="region of interest" description="Disordered" evidence="7">
    <location>
        <begin position="510"/>
        <end position="531"/>
    </location>
</feature>
<evidence type="ECO:0000256" key="1">
    <source>
        <dbReference type="ARBA" id="ARBA00004651"/>
    </source>
</evidence>
<comment type="subcellular location">
    <subcellularLocation>
        <location evidence="1">Cell membrane</location>
        <topology evidence="1">Multi-pass membrane protein</topology>
    </subcellularLocation>
</comment>
<evidence type="ECO:0000313" key="9">
    <source>
        <dbReference type="EMBL" id="OBX64342.1"/>
    </source>
</evidence>
<evidence type="ECO:0000256" key="5">
    <source>
        <dbReference type="ARBA" id="ARBA00022989"/>
    </source>
</evidence>